<name>A0ABP0JIM0_9DINO</name>
<evidence type="ECO:0000313" key="3">
    <source>
        <dbReference type="Proteomes" id="UP001642484"/>
    </source>
</evidence>
<feature type="region of interest" description="Disordered" evidence="1">
    <location>
        <begin position="960"/>
        <end position="997"/>
    </location>
</feature>
<feature type="compositionally biased region" description="Low complexity" evidence="1">
    <location>
        <begin position="521"/>
        <end position="531"/>
    </location>
</feature>
<feature type="region of interest" description="Disordered" evidence="1">
    <location>
        <begin position="502"/>
        <end position="531"/>
    </location>
</feature>
<proteinExistence type="predicted"/>
<sequence>MSLRDLPQHVVVGPQPPGAVTITDLPLKDLDPESSNLKHFVDVVLDIPAAEVDLPQLKAVFRDQAWHDLPGFMQMKQRPTFEYKTQFFLMPQSDENFCLLKHVYVLSDKVKGSSIALLLQGTGYEIQWGTSNKKLVHKAFQWMLEQLGGSQFLQYSSTLERKPSKSSAPEPEEAGWNFIVEHGELDKSNLRQLRWIYSQINDPDSPICEWSEKLVQKALDSLQNDTCVAKLCTRYDLTMRDVEPEIRDVLEVLVPHLRNHALWLFGEPGKGKTPLGRIVAMLFSRFHGGEGLYRSTCDLDFFRGIQFSKCIPALYDDGDIGGESVKKKKAFCDVADDETMTRERWTNGKFVRNQLRIVLDNAYNPEAERADDHTDAALTIKHEDFYKMIRPALGNIAVTDGMAILKRSAFIVFSKSFVYFRLPSQEPIDVQRIPWKKLDILLDSSKPTLKNFLEGGAPPGNYDSETQWEQAWLHEAIRKANIKTSAKAWTQARAAKEAAMQCMPPVKKEPARECKARSNMKRPAAAASSPMKSKPIPYVRFGGVKKNFHKDRVKFGVSVHSLIAMTPRQLIRKLTKDGLLPSWQGSTCPHCGGGSLGKLHFFKDKQVWVHRCTKKRCMKRVQPHDFHAIFYHGSGNSYTPLGHQVATLRCALAGVPITSVPTILDMDHKSVNHIYQNLECVRARHVQMKQKTIDYGALHKWNDVEADEVDLGKELLEDKKTVKWEQWGGIVERGQPHTLALFRLHPKMTKARVKTKAGTQIIGRFWGHLRTYMKNTPRKVGSSTLARKVGAEASGQRGEPHRWAATPGCACMTGATGHVGSSSQEDVLLDFWLDRLTMLRAKTSSLGQVWGGSFVDVPSADPPACRWQGGESDPEASVAWAAQGLVNCRRSADVHVVQVHYGTLGVLNTAHTRSYEIPTTMDEHAVSIANGERFVERECSENGAGFYVFDELSEKKSVEKRKSQGRALSAAAKENRAPSSTPRPEKNLAEPVESEQLRRRLLEEEKRRAQAEARASDVVVARKAAANAHAQLQSRDKKIEQLQKELEDTTVARKEEHKRACDAEADRGRLKKALYDKEQQSTALQKSLVLAKDPDVRVRNQMRPGTWPFLALAFAALASLRWRAFCGGRNRVDVWDKLLVDNLLGLDEETVALHKSLGEMTSVLQPPESIARDATAGTEEDWSYNLRAIIAIAATRGSSWLLEFASSLVSSAVCRKYHEATITYTAGRLEALYMTDYNMKHHHETHEDLSDLSARD</sequence>
<evidence type="ECO:0000313" key="2">
    <source>
        <dbReference type="EMBL" id="CAK9014261.1"/>
    </source>
</evidence>
<protein>
    <submittedName>
        <fullName evidence="2">Uncharacterized protein</fullName>
    </submittedName>
</protein>
<gene>
    <name evidence="2" type="ORF">CCMP2556_LOCUS11602</name>
</gene>
<dbReference type="EMBL" id="CAXAMN010005557">
    <property type="protein sequence ID" value="CAK9014261.1"/>
    <property type="molecule type" value="Genomic_DNA"/>
</dbReference>
<evidence type="ECO:0000256" key="1">
    <source>
        <dbReference type="SAM" id="MobiDB-lite"/>
    </source>
</evidence>
<keyword evidence="3" id="KW-1185">Reference proteome</keyword>
<accession>A0ABP0JIM0</accession>
<organism evidence="2 3">
    <name type="scientific">Durusdinium trenchii</name>
    <dbReference type="NCBI Taxonomy" id="1381693"/>
    <lineage>
        <taxon>Eukaryota</taxon>
        <taxon>Sar</taxon>
        <taxon>Alveolata</taxon>
        <taxon>Dinophyceae</taxon>
        <taxon>Suessiales</taxon>
        <taxon>Symbiodiniaceae</taxon>
        <taxon>Durusdinium</taxon>
    </lineage>
</organism>
<dbReference type="Proteomes" id="UP001642484">
    <property type="component" value="Unassembled WGS sequence"/>
</dbReference>
<feature type="compositionally biased region" description="Basic and acidic residues" evidence="1">
    <location>
        <begin position="506"/>
        <end position="516"/>
    </location>
</feature>
<comment type="caution">
    <text evidence="2">The sequence shown here is derived from an EMBL/GenBank/DDBJ whole genome shotgun (WGS) entry which is preliminary data.</text>
</comment>
<reference evidence="2 3" key="1">
    <citation type="submission" date="2024-02" db="EMBL/GenBank/DDBJ databases">
        <authorList>
            <person name="Chen Y."/>
            <person name="Shah S."/>
            <person name="Dougan E. K."/>
            <person name="Thang M."/>
            <person name="Chan C."/>
        </authorList>
    </citation>
    <scope>NUCLEOTIDE SEQUENCE [LARGE SCALE GENOMIC DNA]</scope>
</reference>